<evidence type="ECO:0000259" key="2">
    <source>
        <dbReference type="SMART" id="SM00382"/>
    </source>
</evidence>
<dbReference type="InterPro" id="IPR027417">
    <property type="entry name" value="P-loop_NTPase"/>
</dbReference>
<gene>
    <name evidence="3" type="ORF">V202x_26520</name>
</gene>
<feature type="compositionally biased region" description="Polar residues" evidence="1">
    <location>
        <begin position="629"/>
        <end position="638"/>
    </location>
</feature>
<keyword evidence="4" id="KW-1185">Reference proteome</keyword>
<dbReference type="RefSeq" id="WP_145175249.1">
    <property type="nucleotide sequence ID" value="NZ_CP037422.1"/>
</dbReference>
<dbReference type="GO" id="GO:0016887">
    <property type="term" value="F:ATP hydrolysis activity"/>
    <property type="evidence" value="ECO:0007669"/>
    <property type="project" value="InterPro"/>
</dbReference>
<dbReference type="SUPFAM" id="SSF52540">
    <property type="entry name" value="P-loop containing nucleoside triphosphate hydrolases"/>
    <property type="match status" value="1"/>
</dbReference>
<dbReference type="Proteomes" id="UP000318384">
    <property type="component" value="Chromosome"/>
</dbReference>
<feature type="compositionally biased region" description="Polar residues" evidence="1">
    <location>
        <begin position="473"/>
        <end position="488"/>
    </location>
</feature>
<dbReference type="PANTHER" id="PTHR35894">
    <property type="entry name" value="GENERAL SECRETION PATHWAY PROTEIN A-RELATED"/>
    <property type="match status" value="1"/>
</dbReference>
<organism evidence="3 4">
    <name type="scientific">Gimesia aquarii</name>
    <dbReference type="NCBI Taxonomy" id="2527964"/>
    <lineage>
        <taxon>Bacteria</taxon>
        <taxon>Pseudomonadati</taxon>
        <taxon>Planctomycetota</taxon>
        <taxon>Planctomycetia</taxon>
        <taxon>Planctomycetales</taxon>
        <taxon>Planctomycetaceae</taxon>
        <taxon>Gimesia</taxon>
    </lineage>
</organism>
<feature type="domain" description="AAA+ ATPase" evidence="2">
    <location>
        <begin position="42"/>
        <end position="194"/>
    </location>
</feature>
<dbReference type="InterPro" id="IPR003593">
    <property type="entry name" value="AAA+_ATPase"/>
</dbReference>
<protein>
    <recommendedName>
        <fullName evidence="2">AAA+ ATPase domain-containing protein</fullName>
    </recommendedName>
</protein>
<dbReference type="PANTHER" id="PTHR35894:SF1">
    <property type="entry name" value="PHOSPHORIBULOKINASE _ URIDINE KINASE FAMILY"/>
    <property type="match status" value="1"/>
</dbReference>
<evidence type="ECO:0000313" key="4">
    <source>
        <dbReference type="Proteomes" id="UP000318384"/>
    </source>
</evidence>
<dbReference type="InterPro" id="IPR049945">
    <property type="entry name" value="AAA_22"/>
</dbReference>
<dbReference type="Pfam" id="PF13401">
    <property type="entry name" value="AAA_22"/>
    <property type="match status" value="1"/>
</dbReference>
<dbReference type="AlphaFoldDB" id="A0A517WVJ0"/>
<feature type="region of interest" description="Disordered" evidence="1">
    <location>
        <begin position="574"/>
        <end position="645"/>
    </location>
</feature>
<name>A0A517WVJ0_9PLAN</name>
<dbReference type="InterPro" id="IPR052026">
    <property type="entry name" value="ExeA_AAA_ATPase_DNA-bind"/>
</dbReference>
<evidence type="ECO:0000313" key="3">
    <source>
        <dbReference type="EMBL" id="QDU09279.1"/>
    </source>
</evidence>
<evidence type="ECO:0000256" key="1">
    <source>
        <dbReference type="SAM" id="MobiDB-lite"/>
    </source>
</evidence>
<dbReference type="OrthoDB" id="227226at2"/>
<dbReference type="CDD" id="cd00009">
    <property type="entry name" value="AAA"/>
    <property type="match status" value="1"/>
</dbReference>
<proteinExistence type="predicted"/>
<reference evidence="3 4" key="1">
    <citation type="submission" date="2019-03" db="EMBL/GenBank/DDBJ databases">
        <title>Deep-cultivation of Planctomycetes and their phenomic and genomic characterization uncovers novel biology.</title>
        <authorList>
            <person name="Wiegand S."/>
            <person name="Jogler M."/>
            <person name="Boedeker C."/>
            <person name="Pinto D."/>
            <person name="Vollmers J."/>
            <person name="Rivas-Marin E."/>
            <person name="Kohn T."/>
            <person name="Peeters S.H."/>
            <person name="Heuer A."/>
            <person name="Rast P."/>
            <person name="Oberbeckmann S."/>
            <person name="Bunk B."/>
            <person name="Jeske O."/>
            <person name="Meyerdierks A."/>
            <person name="Storesund J.E."/>
            <person name="Kallscheuer N."/>
            <person name="Luecker S."/>
            <person name="Lage O.M."/>
            <person name="Pohl T."/>
            <person name="Merkel B.J."/>
            <person name="Hornburger P."/>
            <person name="Mueller R.-W."/>
            <person name="Bruemmer F."/>
            <person name="Labrenz M."/>
            <person name="Spormann A.M."/>
            <person name="Op den Camp H."/>
            <person name="Overmann J."/>
            <person name="Amann R."/>
            <person name="Jetten M.S.M."/>
            <person name="Mascher T."/>
            <person name="Medema M.H."/>
            <person name="Devos D.P."/>
            <person name="Kaster A.-K."/>
            <person name="Ovreas L."/>
            <person name="Rohde M."/>
            <person name="Galperin M.Y."/>
            <person name="Jogler C."/>
        </authorList>
    </citation>
    <scope>NUCLEOTIDE SEQUENCE [LARGE SCALE GENOMIC DNA]</scope>
    <source>
        <strain evidence="3 4">V202</strain>
    </source>
</reference>
<dbReference type="EMBL" id="CP037422">
    <property type="protein sequence ID" value="QDU09279.1"/>
    <property type="molecule type" value="Genomic_DNA"/>
</dbReference>
<feature type="compositionally biased region" description="Acidic residues" evidence="1">
    <location>
        <begin position="581"/>
        <end position="595"/>
    </location>
</feature>
<sequence>MYETNFGFTDRPFTVSPSSDCFFEAAEHKHAIDELLVTVASLNGITILTGDAGTGKTAICRQLSSRLENQFQIQFVEHCNFPTVRALLQTLLYSLTDCYEKVSEQELRLALTAEIRSSYLAHLQPLLLIIDEAHLLSAPFLEELRVLSDISIDGKPALQLILSGQTDLEETLIQPALSSLNQRIGCQVFLDRMTRQESEEYIEYRIKRVTTETRSFFTEDAIKFITHVSDGLPRCLNQICDHSLMLAYVQDSSIVNESIAREAFSDLQQLPLHWNDPLPSSTPLEELRKDQHSENPVDKIPDALSDEYEIDTLMEDRLNLLVESAPTEAEFISDDTGWDSADLFSLGNEMEAIEIGSDSESAMPCSTDLKMPQSELESVCDDFEEQTDNNHMALIDKSENIPVEATGEFVEIIDRYAAIDAGIDPTTLPLETQAIKSPASRRPLQLKPPQFHDSAQSIASKKRDSEEEPNEASPVQSNRTEVAESSNPVGLIDEMIPHLEEAEKESEKGSIVFYDDQPKSADENVYQALAKELSAGENSFEELLAAQVYEVCSETRKGLLEALNEFRNFKMTEEAEKTEVDSPDYDVVSPDEEDSHESAITASQGSFVIDKENVDQSTAPTFRLDLGPNSKQQKSGTSHLKGPAFGRYKNLFSRLRRKQNQD</sequence>
<dbReference type="SMART" id="SM00382">
    <property type="entry name" value="AAA"/>
    <property type="match status" value="1"/>
</dbReference>
<feature type="region of interest" description="Disordered" evidence="1">
    <location>
        <begin position="438"/>
        <end position="490"/>
    </location>
</feature>
<accession>A0A517WVJ0</accession>
<dbReference type="Gene3D" id="3.40.50.300">
    <property type="entry name" value="P-loop containing nucleotide triphosphate hydrolases"/>
    <property type="match status" value="1"/>
</dbReference>